<evidence type="ECO:0000313" key="5">
    <source>
        <dbReference type="EMBL" id="SEE54850.1"/>
    </source>
</evidence>
<sequence>MSCWEVLGLNADADTRSIKRRYAVLLKQHRPDEDPTGFQRLREAYEHALQWSRSDAPAHMQRPGQIETVQPATAAPDTRHEHATALVADATPQDLQRRYQQARDADCAEAFEALLLERCLTQAEPSITQWAITHLHWLSPWQRDVPVRLSEHRLNALLSRMFTDLGRSLTQLLEQQQVDAFNSLLIELNQTEWLKPIERHERLNALLASSLLASSFWSETLFETLCAQQNWSPKFQENRCPEPQWSHLQARNALEHFAAHIRHAATLDSRESPHRAARLLFGEMTLEERKRFARRFGESDWHACRTLSENLIQHYPALCAEMPGGDPYFWRDWERVSRPWPMFVALLGMAAGWALHDQLSTDHSLMDTLGQALSWTLLIATPALLILAIWLPATDDYGKIDERLTLRLAPWLSFRRPAPLVIREIAPCWLLGLLIWMILGSFALIGYMAALHTLGLAQRVLGRPAVRLALETHLSPKRLKIFGLGVVVLMVLAAQTHHDNWPVERDEGLQPFMMSACSGLKTGCLP</sequence>
<evidence type="ECO:0000313" key="7">
    <source>
        <dbReference type="Proteomes" id="UP000182179"/>
    </source>
</evidence>
<evidence type="ECO:0000256" key="2">
    <source>
        <dbReference type="SAM" id="Phobius"/>
    </source>
</evidence>
<keyword evidence="1" id="KW-0143">Chaperone</keyword>
<dbReference type="AlphaFoldDB" id="A0A1S2UIE5"/>
<name>A0A1S2UIE5_9PSED</name>
<keyword evidence="2" id="KW-0472">Membrane</keyword>
<keyword evidence="2" id="KW-0812">Transmembrane</keyword>
<dbReference type="Proteomes" id="UP000182179">
    <property type="component" value="Unassembled WGS sequence"/>
</dbReference>
<feature type="transmembrane region" description="Helical" evidence="2">
    <location>
        <begin position="368"/>
        <end position="391"/>
    </location>
</feature>
<evidence type="ECO:0000259" key="3">
    <source>
        <dbReference type="PROSITE" id="PS50076"/>
    </source>
</evidence>
<organism evidence="4 6">
    <name type="scientific">Pseudomonas costantinii</name>
    <dbReference type="NCBI Taxonomy" id="168469"/>
    <lineage>
        <taxon>Bacteria</taxon>
        <taxon>Pseudomonadati</taxon>
        <taxon>Pseudomonadota</taxon>
        <taxon>Gammaproteobacteria</taxon>
        <taxon>Pseudomonadales</taxon>
        <taxon>Pseudomonadaceae</taxon>
        <taxon>Pseudomonas</taxon>
    </lineage>
</organism>
<dbReference type="RefSeq" id="WP_071486845.1">
    <property type="nucleotide sequence ID" value="NZ_FNTS01000002.1"/>
</dbReference>
<proteinExistence type="predicted"/>
<dbReference type="OrthoDB" id="5524449at2"/>
<dbReference type="InterPro" id="IPR001623">
    <property type="entry name" value="DnaJ_domain"/>
</dbReference>
<keyword evidence="7" id="KW-1185">Reference proteome</keyword>
<keyword evidence="2" id="KW-1133">Transmembrane helix</keyword>
<dbReference type="EMBL" id="MDDR01000052">
    <property type="protein sequence ID" value="OIN45940.1"/>
    <property type="molecule type" value="Genomic_DNA"/>
</dbReference>
<dbReference type="Gene3D" id="1.10.287.110">
    <property type="entry name" value="DnaJ domain"/>
    <property type="match status" value="1"/>
</dbReference>
<feature type="domain" description="J" evidence="3">
    <location>
        <begin position="2"/>
        <end position="64"/>
    </location>
</feature>
<protein>
    <recommendedName>
        <fullName evidence="3">J domain-containing protein</fullName>
    </recommendedName>
</protein>
<gene>
    <name evidence="4" type="ORF">BFL40_27260</name>
    <name evidence="5" type="ORF">SAMN04515675_6177</name>
</gene>
<evidence type="ECO:0000313" key="4">
    <source>
        <dbReference type="EMBL" id="OIN45940.1"/>
    </source>
</evidence>
<dbReference type="PROSITE" id="PS50076">
    <property type="entry name" value="DNAJ_2"/>
    <property type="match status" value="1"/>
</dbReference>
<dbReference type="InterPro" id="IPR036869">
    <property type="entry name" value="J_dom_sf"/>
</dbReference>
<reference evidence="5 7" key="2">
    <citation type="submission" date="2016-10" db="EMBL/GenBank/DDBJ databases">
        <authorList>
            <person name="Varghese N."/>
            <person name="Submissions S."/>
        </authorList>
    </citation>
    <scope>NUCLEOTIDE SEQUENCE [LARGE SCALE GENOMIC DNA]</scope>
    <source>
        <strain evidence="5 7">BS2773</strain>
    </source>
</reference>
<dbReference type="SMART" id="SM00271">
    <property type="entry name" value="DnaJ"/>
    <property type="match status" value="1"/>
</dbReference>
<feature type="transmembrane region" description="Helical" evidence="2">
    <location>
        <begin position="339"/>
        <end position="356"/>
    </location>
</feature>
<dbReference type="Proteomes" id="UP000181661">
    <property type="component" value="Unassembled WGS sequence"/>
</dbReference>
<evidence type="ECO:0000313" key="6">
    <source>
        <dbReference type="Proteomes" id="UP000181661"/>
    </source>
</evidence>
<evidence type="ECO:0000256" key="1">
    <source>
        <dbReference type="ARBA" id="ARBA00023186"/>
    </source>
</evidence>
<dbReference type="SUPFAM" id="SSF46565">
    <property type="entry name" value="Chaperone J-domain"/>
    <property type="match status" value="1"/>
</dbReference>
<dbReference type="CDD" id="cd06257">
    <property type="entry name" value="DnaJ"/>
    <property type="match status" value="1"/>
</dbReference>
<accession>A0A1S2UIE5</accession>
<comment type="caution">
    <text evidence="4">The sequence shown here is derived from an EMBL/GenBank/DDBJ whole genome shotgun (WGS) entry which is preliminary data.</text>
</comment>
<reference evidence="4 6" key="1">
    <citation type="submission" date="2016-08" db="EMBL/GenBank/DDBJ databases">
        <title>Draft genome sequence of Pseudomonas costantinii LMG 22119, type strain isolated from cultivated mushroom (Agaricus bisporus) sporophores.</title>
        <authorList>
            <person name="Tambong J.T."/>
        </authorList>
    </citation>
    <scope>NUCLEOTIDE SEQUENCE [LARGE SCALE GENOMIC DNA]</scope>
    <source>
        <strain evidence="4 6">LMG 22119</strain>
    </source>
</reference>
<feature type="transmembrane region" description="Helical" evidence="2">
    <location>
        <begin position="429"/>
        <end position="457"/>
    </location>
</feature>
<dbReference type="EMBL" id="FNTS01000002">
    <property type="protein sequence ID" value="SEE54850.1"/>
    <property type="molecule type" value="Genomic_DNA"/>
</dbReference>